<dbReference type="AlphaFoldDB" id="A0A556MIQ6"/>
<dbReference type="SUPFAM" id="SSF49785">
    <property type="entry name" value="Galactose-binding domain-like"/>
    <property type="match status" value="1"/>
</dbReference>
<evidence type="ECO:0000256" key="1">
    <source>
        <dbReference type="ARBA" id="ARBA00022670"/>
    </source>
</evidence>
<keyword evidence="2 4" id="KW-0732">Signal</keyword>
<dbReference type="Pfam" id="PF01483">
    <property type="entry name" value="P_proprotein"/>
    <property type="match status" value="1"/>
</dbReference>
<dbReference type="NCBIfam" id="TIGR04183">
    <property type="entry name" value="Por_Secre_tail"/>
    <property type="match status" value="1"/>
</dbReference>
<dbReference type="Pfam" id="PF18962">
    <property type="entry name" value="Por_Secre_tail"/>
    <property type="match status" value="1"/>
</dbReference>
<evidence type="ECO:0000259" key="5">
    <source>
        <dbReference type="PROSITE" id="PS51829"/>
    </source>
</evidence>
<dbReference type="InterPro" id="IPR026444">
    <property type="entry name" value="Secre_tail"/>
</dbReference>
<keyword evidence="3" id="KW-0378">Hydrolase</keyword>
<accession>A0A556MIQ6</accession>
<evidence type="ECO:0000256" key="2">
    <source>
        <dbReference type="ARBA" id="ARBA00022729"/>
    </source>
</evidence>
<dbReference type="InterPro" id="IPR008979">
    <property type="entry name" value="Galactose-bd-like_sf"/>
</dbReference>
<organism evidence="6 7">
    <name type="scientific">Fluviicola chungangensis</name>
    <dbReference type="NCBI Taxonomy" id="2597671"/>
    <lineage>
        <taxon>Bacteria</taxon>
        <taxon>Pseudomonadati</taxon>
        <taxon>Bacteroidota</taxon>
        <taxon>Flavobacteriia</taxon>
        <taxon>Flavobacteriales</taxon>
        <taxon>Crocinitomicaceae</taxon>
        <taxon>Fluviicola</taxon>
    </lineage>
</organism>
<feature type="signal peptide" evidence="4">
    <location>
        <begin position="1"/>
        <end position="18"/>
    </location>
</feature>
<proteinExistence type="predicted"/>
<comment type="caution">
    <text evidence="6">The sequence shown here is derived from an EMBL/GenBank/DDBJ whole genome shotgun (WGS) entry which is preliminary data.</text>
</comment>
<name>A0A556MIQ6_9FLAO</name>
<keyword evidence="7" id="KW-1185">Reference proteome</keyword>
<dbReference type="GO" id="GO:0004252">
    <property type="term" value="F:serine-type endopeptidase activity"/>
    <property type="evidence" value="ECO:0007669"/>
    <property type="project" value="InterPro"/>
</dbReference>
<dbReference type="OrthoDB" id="9803752at2"/>
<sequence>MKTILSSLAFVSSVFSFGQTFNGTSGNIQDNQELVKSLNVSGLPSTINQTTFGLEQVCLSITHTWDADVSATLEAPDGTQIMLFSAIGGSDDDFDGTCFRGDASISIVSGSAPFSGIFKPMNPLGVANNNQNPNGTWKLRIYDSASGDEGTLDSWSITFGNNPATYQPFVSSNLPIVILNTNNQGIPDEPKIEAQMKMIDHGPGNINYVTDFPNAYNNKIGIERRGSTSGTFPQKSYGFETRDINGTQKDTVLLGLPAEHDWILYAPYNDKSCMRNILTYELANKMQHYASRTILCELVLNGQYQGIYTLMEKIKRDPNRVDIAKLLPTDIVGDDLTGGYIIKIDKVTGSNNDGWTSNYQAADNSDINFLYHYPKSDIIEPQQKDYIQAYVDSFETALASPSFANPNTGYRKYSVPETFIDFFILNEISKNVDGYRLSTFFHKEKDSKGGKLRMGPMWDFNLAWWNADYCAGNDYTGWQYDFSNTCPGGWQPPTWWARMLEDPWFQDELKCRWTTLRQTFLSNDSLYAKIDSIAQYIDQAKDRHFEQWPLLGIYTWPNPSPIPADYPGEIAAFKQWILDRATWIDNHIQGTCHLGLVEEEIASLSVYPNPFNEELHISWFSTGMSNTQIKLFDLNGRKIGSVEKSPAYGMNEVKLNQFSSPLSSGIYWVEIQEGTSISRIKVMKN</sequence>
<dbReference type="EMBL" id="VLPL01000011">
    <property type="protein sequence ID" value="TSJ39778.1"/>
    <property type="molecule type" value="Genomic_DNA"/>
</dbReference>
<evidence type="ECO:0000256" key="3">
    <source>
        <dbReference type="ARBA" id="ARBA00022801"/>
    </source>
</evidence>
<dbReference type="Pfam" id="PF08757">
    <property type="entry name" value="CotH"/>
    <property type="match status" value="1"/>
</dbReference>
<evidence type="ECO:0000256" key="4">
    <source>
        <dbReference type="SAM" id="SignalP"/>
    </source>
</evidence>
<dbReference type="InterPro" id="IPR002884">
    <property type="entry name" value="P_dom"/>
</dbReference>
<gene>
    <name evidence="6" type="ORF">FO442_17120</name>
</gene>
<dbReference type="Gene3D" id="2.60.120.260">
    <property type="entry name" value="Galactose-binding domain-like"/>
    <property type="match status" value="1"/>
</dbReference>
<feature type="chain" id="PRO_5021830004" evidence="4">
    <location>
        <begin position="19"/>
        <end position="685"/>
    </location>
</feature>
<evidence type="ECO:0000313" key="6">
    <source>
        <dbReference type="EMBL" id="TSJ39778.1"/>
    </source>
</evidence>
<protein>
    <submittedName>
        <fullName evidence="6">T9SS type A sorting domain-containing protein</fullName>
    </submittedName>
</protein>
<reference evidence="6 7" key="1">
    <citation type="submission" date="2019-07" db="EMBL/GenBank/DDBJ databases">
        <authorList>
            <person name="Huq M.A."/>
        </authorList>
    </citation>
    <scope>NUCLEOTIDE SEQUENCE [LARGE SCALE GENOMIC DNA]</scope>
    <source>
        <strain evidence="6 7">MAH-3</strain>
    </source>
</reference>
<dbReference type="PROSITE" id="PS51829">
    <property type="entry name" value="P_HOMO_B"/>
    <property type="match status" value="1"/>
</dbReference>
<dbReference type="GO" id="GO:0006508">
    <property type="term" value="P:proteolysis"/>
    <property type="evidence" value="ECO:0007669"/>
    <property type="project" value="UniProtKB-KW"/>
</dbReference>
<dbReference type="Proteomes" id="UP000316008">
    <property type="component" value="Unassembled WGS sequence"/>
</dbReference>
<dbReference type="RefSeq" id="WP_144334446.1">
    <property type="nucleotide sequence ID" value="NZ_VLPL01000011.1"/>
</dbReference>
<keyword evidence="1" id="KW-0645">Protease</keyword>
<feature type="domain" description="P/Homo B" evidence="5">
    <location>
        <begin position="16"/>
        <end position="168"/>
    </location>
</feature>
<dbReference type="InterPro" id="IPR014867">
    <property type="entry name" value="Spore_coat_CotH_CotH2/3/7"/>
</dbReference>
<evidence type="ECO:0000313" key="7">
    <source>
        <dbReference type="Proteomes" id="UP000316008"/>
    </source>
</evidence>